<organism evidence="1 2">
    <name type="scientific">Ralstonia condita</name>
    <dbReference type="NCBI Taxonomy" id="3058600"/>
    <lineage>
        <taxon>Bacteria</taxon>
        <taxon>Pseudomonadati</taxon>
        <taxon>Pseudomonadota</taxon>
        <taxon>Betaproteobacteria</taxon>
        <taxon>Burkholderiales</taxon>
        <taxon>Burkholderiaceae</taxon>
        <taxon>Ralstonia</taxon>
    </lineage>
</organism>
<evidence type="ECO:0000313" key="1">
    <source>
        <dbReference type="EMBL" id="CAJ0793850.1"/>
    </source>
</evidence>
<evidence type="ECO:0000313" key="2">
    <source>
        <dbReference type="Proteomes" id="UP001189616"/>
    </source>
</evidence>
<comment type="caution">
    <text evidence="1">The sequence shown here is derived from an EMBL/GenBank/DDBJ whole genome shotgun (WGS) entry which is preliminary data.</text>
</comment>
<evidence type="ECO:0008006" key="3">
    <source>
        <dbReference type="Google" id="ProtNLM"/>
    </source>
</evidence>
<reference evidence="1 2" key="1">
    <citation type="submission" date="2023-07" db="EMBL/GenBank/DDBJ databases">
        <authorList>
            <person name="Peeters C."/>
        </authorList>
    </citation>
    <scope>NUCLEOTIDE SEQUENCE [LARGE SCALE GENOMIC DNA]</scope>
    <source>
        <strain evidence="1 2">LMG 7141</strain>
    </source>
</reference>
<sequence length="136" mass="14740">MQLKNLATGVALPLPDDLLWADEHAWSPAVASTSYLITGALLIQSATRQAGRPITLVGAPDMAWVTRAAVEQLRAWAALAVSEATGRFELSVTDGRVFTVAFRHQDAAIEAEPVMGFPARASTDFYRLTLRFLEIA</sequence>
<gene>
    <name evidence="1" type="ORF">LMG7141_02855</name>
</gene>
<dbReference type="EMBL" id="CATYWO010000004">
    <property type="protein sequence ID" value="CAJ0793850.1"/>
    <property type="molecule type" value="Genomic_DNA"/>
</dbReference>
<accession>A0ABM9JI60</accession>
<proteinExistence type="predicted"/>
<dbReference type="Proteomes" id="UP001189616">
    <property type="component" value="Unassembled WGS sequence"/>
</dbReference>
<keyword evidence="2" id="KW-1185">Reference proteome</keyword>
<name>A0ABM9JI60_9RALS</name>
<protein>
    <recommendedName>
        <fullName evidence="3">Transmembrane protein</fullName>
    </recommendedName>
</protein>
<dbReference type="RefSeq" id="WP_024973210.1">
    <property type="nucleotide sequence ID" value="NZ_CATYWO010000004.1"/>
</dbReference>